<reference evidence="1" key="2">
    <citation type="submission" date="2025-03" db="EMBL/GenBank/DDBJ databases">
        <authorList>
            <consortium name="ELIXIR-Norway"/>
            <consortium name="Elixir Norway"/>
        </authorList>
    </citation>
    <scope>NUCLEOTIDE SEQUENCE</scope>
</reference>
<gene>
    <name evidence="1" type="ORF">MRATA1EN22A_LOCUS25958</name>
</gene>
<dbReference type="Proteomes" id="UP001162501">
    <property type="component" value="Chromosome 7"/>
</dbReference>
<reference evidence="1" key="1">
    <citation type="submission" date="2023-05" db="EMBL/GenBank/DDBJ databases">
        <authorList>
            <consortium name="ELIXIR-Norway"/>
        </authorList>
    </citation>
    <scope>NUCLEOTIDE SEQUENCE</scope>
</reference>
<protein>
    <submittedName>
        <fullName evidence="1">Uncharacterized protein</fullName>
    </submittedName>
</protein>
<proteinExistence type="predicted"/>
<evidence type="ECO:0000313" key="1">
    <source>
        <dbReference type="EMBL" id="CAN0549368.1"/>
    </source>
</evidence>
<name>A0AC60A363_RANTA</name>
<organism evidence="1 2">
    <name type="scientific">Rangifer tarandus platyrhynchus</name>
    <name type="common">Svalbard reindeer</name>
    <dbReference type="NCBI Taxonomy" id="3082113"/>
    <lineage>
        <taxon>Eukaryota</taxon>
        <taxon>Metazoa</taxon>
        <taxon>Chordata</taxon>
        <taxon>Craniata</taxon>
        <taxon>Vertebrata</taxon>
        <taxon>Euteleostomi</taxon>
        <taxon>Mammalia</taxon>
        <taxon>Eutheria</taxon>
        <taxon>Laurasiatheria</taxon>
        <taxon>Artiodactyla</taxon>
        <taxon>Ruminantia</taxon>
        <taxon>Pecora</taxon>
        <taxon>Cervidae</taxon>
        <taxon>Odocoileinae</taxon>
        <taxon>Rangifer</taxon>
    </lineage>
</organism>
<evidence type="ECO:0000313" key="2">
    <source>
        <dbReference type="Proteomes" id="UP001162501"/>
    </source>
</evidence>
<sequence length="100" mass="11270">MLPKPSIRSPSTQGHTKRCSNYCGVCVHACSHVHLWVLLGRQGVLKAFICVMNMEKKFCSLSLEFLNFLDAVPSSFLSKTWDLACVIAYTIQKIIEMGYK</sequence>
<dbReference type="EMBL" id="OX596091">
    <property type="protein sequence ID" value="CAN0549368.1"/>
    <property type="molecule type" value="Genomic_DNA"/>
</dbReference>
<accession>A0AC60A363</accession>